<keyword evidence="6" id="KW-0325">Glycoprotein</keyword>
<protein>
    <submittedName>
        <fullName evidence="8">IOVO protein</fullName>
    </submittedName>
</protein>
<dbReference type="Pfam" id="PF00050">
    <property type="entry name" value="Kazal_1"/>
    <property type="match status" value="3"/>
</dbReference>
<dbReference type="InterPro" id="IPR002350">
    <property type="entry name" value="Kazal_dom"/>
</dbReference>
<proteinExistence type="predicted"/>
<feature type="non-terminal residue" evidence="8">
    <location>
        <position position="197"/>
    </location>
</feature>
<dbReference type="GO" id="GO:0004867">
    <property type="term" value="F:serine-type endopeptidase inhibitor activity"/>
    <property type="evidence" value="ECO:0007669"/>
    <property type="project" value="UniProtKB-KW"/>
</dbReference>
<feature type="domain" description="Kazal-like" evidence="7">
    <location>
        <begin position="26"/>
        <end position="91"/>
    </location>
</feature>
<accession>A0A7L4JYV5</accession>
<dbReference type="PROSITE" id="PS00282">
    <property type="entry name" value="KAZAL_1"/>
    <property type="match status" value="3"/>
</dbReference>
<evidence type="ECO:0000256" key="5">
    <source>
        <dbReference type="ARBA" id="ARBA00023157"/>
    </source>
</evidence>
<evidence type="ECO:0000259" key="7">
    <source>
        <dbReference type="PROSITE" id="PS51465"/>
    </source>
</evidence>
<keyword evidence="5" id="KW-1015">Disulfide bond</keyword>
<dbReference type="GO" id="GO:0005576">
    <property type="term" value="C:extracellular region"/>
    <property type="evidence" value="ECO:0007669"/>
    <property type="project" value="UniProtKB-SubCell"/>
</dbReference>
<evidence type="ECO:0000256" key="6">
    <source>
        <dbReference type="ARBA" id="ARBA00023180"/>
    </source>
</evidence>
<keyword evidence="3" id="KW-0646">Protease inhibitor</keyword>
<dbReference type="CDD" id="cd00104">
    <property type="entry name" value="KAZAL_FS"/>
    <property type="match status" value="1"/>
</dbReference>
<dbReference type="Proteomes" id="UP000519239">
    <property type="component" value="Unassembled WGS sequence"/>
</dbReference>
<evidence type="ECO:0000313" key="8">
    <source>
        <dbReference type="EMBL" id="NXY45721.1"/>
    </source>
</evidence>
<dbReference type="PANTHER" id="PTHR21312">
    <property type="entry name" value="SERINE PROTEASE INHIBITOR"/>
    <property type="match status" value="1"/>
</dbReference>
<dbReference type="InterPro" id="IPR036058">
    <property type="entry name" value="Kazal_dom_sf"/>
</dbReference>
<feature type="non-terminal residue" evidence="8">
    <location>
        <position position="1"/>
    </location>
</feature>
<dbReference type="Gene3D" id="3.30.60.30">
    <property type="match status" value="3"/>
</dbReference>
<dbReference type="PROSITE" id="PS51465">
    <property type="entry name" value="KAZAL_2"/>
    <property type="match status" value="3"/>
</dbReference>
<dbReference type="PANTHER" id="PTHR21312:SF28">
    <property type="entry name" value="OVOINHIBITOR-RELATED"/>
    <property type="match status" value="1"/>
</dbReference>
<organism evidence="8 9">
    <name type="scientific">Ceuthmochares aereus</name>
    <dbReference type="NCBI Taxonomy" id="1961834"/>
    <lineage>
        <taxon>Eukaryota</taxon>
        <taxon>Metazoa</taxon>
        <taxon>Chordata</taxon>
        <taxon>Craniata</taxon>
        <taxon>Vertebrata</taxon>
        <taxon>Euteleostomi</taxon>
        <taxon>Archelosauria</taxon>
        <taxon>Archosauria</taxon>
        <taxon>Dinosauria</taxon>
        <taxon>Saurischia</taxon>
        <taxon>Theropoda</taxon>
        <taxon>Coelurosauria</taxon>
        <taxon>Aves</taxon>
        <taxon>Neognathae</taxon>
        <taxon>Neoaves</taxon>
        <taxon>Otidimorphae</taxon>
        <taxon>Cuculiformes</taxon>
        <taxon>Cuculidae</taxon>
        <taxon>Ceuthmochares</taxon>
    </lineage>
</organism>
<evidence type="ECO:0000313" key="9">
    <source>
        <dbReference type="Proteomes" id="UP000519239"/>
    </source>
</evidence>
<evidence type="ECO:0000256" key="1">
    <source>
        <dbReference type="ARBA" id="ARBA00004613"/>
    </source>
</evidence>
<dbReference type="OrthoDB" id="126772at2759"/>
<dbReference type="SUPFAM" id="SSF100895">
    <property type="entry name" value="Kazal-type serine protease inhibitors"/>
    <property type="match status" value="3"/>
</dbReference>
<dbReference type="EMBL" id="VWPQ01003987">
    <property type="protein sequence ID" value="NXY45721.1"/>
    <property type="molecule type" value="Genomic_DNA"/>
</dbReference>
<dbReference type="FunFam" id="3.30.60.30:FF:000036">
    <property type="entry name" value="Ovomucoid"/>
    <property type="match status" value="2"/>
</dbReference>
<gene>
    <name evidence="8" type="primary">Iovo_0</name>
    <name evidence="8" type="ORF">CEUAER_R08901</name>
</gene>
<comment type="subcellular location">
    <subcellularLocation>
        <location evidence="1">Secreted</location>
    </subcellularLocation>
</comment>
<keyword evidence="9" id="KW-1185">Reference proteome</keyword>
<feature type="domain" description="Kazal-like" evidence="7">
    <location>
        <begin position="92"/>
        <end position="156"/>
    </location>
</feature>
<keyword evidence="2" id="KW-0964">Secreted</keyword>
<comment type="caution">
    <text evidence="8">The sequence shown here is derived from an EMBL/GenBank/DDBJ whole genome shotgun (WGS) entry which is preliminary data.</text>
</comment>
<sequence>CCTLCLVSLTQNASCECKMSASLCIFLWQVDCSRYPNITNEEDKEASECTKTLKPICGTDGVTYSNECWLCAYNSVYRTNISKDYDGECKEVVPVDCSRHPNTTNEGGKVELLCDKDRKPVCGTDGETYDNECQLCDHNLESGTSVGKKYDGECKKELITVDCNDYPKPVCTTEEMPLCGSDNKTYRNKCDFCKAVM</sequence>
<name>A0A7L4JYV5_9AVES</name>
<reference evidence="8 9" key="1">
    <citation type="submission" date="2019-09" db="EMBL/GenBank/DDBJ databases">
        <title>Bird 10,000 Genomes (B10K) Project - Family phase.</title>
        <authorList>
            <person name="Zhang G."/>
        </authorList>
    </citation>
    <scope>NUCLEOTIDE SEQUENCE [LARGE SCALE GENOMIC DNA]</scope>
    <source>
        <strain evidence="8">B10K-CU-031-02</strain>
        <tissue evidence="8">Muscle</tissue>
    </source>
</reference>
<dbReference type="SMART" id="SM00280">
    <property type="entry name" value="KAZAL"/>
    <property type="match status" value="3"/>
</dbReference>
<evidence type="ECO:0000256" key="3">
    <source>
        <dbReference type="ARBA" id="ARBA00022690"/>
    </source>
</evidence>
<keyword evidence="4" id="KW-0722">Serine protease inhibitor</keyword>
<evidence type="ECO:0000256" key="2">
    <source>
        <dbReference type="ARBA" id="ARBA00022525"/>
    </source>
</evidence>
<dbReference type="AlphaFoldDB" id="A0A7L4JYV5"/>
<feature type="domain" description="Kazal-like" evidence="7">
    <location>
        <begin position="157"/>
        <end position="197"/>
    </location>
</feature>
<evidence type="ECO:0000256" key="4">
    <source>
        <dbReference type="ARBA" id="ARBA00022900"/>
    </source>
</evidence>